<dbReference type="InterPro" id="IPR013097">
    <property type="entry name" value="Dabb"/>
</dbReference>
<sequence length="105" mass="11623">MSMLAGPRVRHTVVFALRHPAGSAEEASFLEALATLAEIDGVEELQVAREVSPKNEYTHAVAMEFADEQAYRTYDADPRHQGFVTERWDAEVSAFLEVDTVALEG</sequence>
<feature type="domain" description="Stress-response A/B barrel" evidence="1">
    <location>
        <begin position="9"/>
        <end position="100"/>
    </location>
</feature>
<dbReference type="PROSITE" id="PS51502">
    <property type="entry name" value="S_R_A_B_BARREL"/>
    <property type="match status" value="1"/>
</dbReference>
<dbReference type="Pfam" id="PF07876">
    <property type="entry name" value="Dabb"/>
    <property type="match status" value="1"/>
</dbReference>
<dbReference type="EMBL" id="BAABIM010000001">
    <property type="protein sequence ID" value="GAA4672065.1"/>
    <property type="molecule type" value="Genomic_DNA"/>
</dbReference>
<accession>A0ABP8VUG9</accession>
<name>A0ABP8VUG9_9ACTN</name>
<reference evidence="3" key="1">
    <citation type="journal article" date="2019" name="Int. J. Syst. Evol. Microbiol.">
        <title>The Global Catalogue of Microorganisms (GCM) 10K type strain sequencing project: providing services to taxonomists for standard genome sequencing and annotation.</title>
        <authorList>
            <consortium name="The Broad Institute Genomics Platform"/>
            <consortium name="The Broad Institute Genome Sequencing Center for Infectious Disease"/>
            <person name="Wu L."/>
            <person name="Ma J."/>
        </authorList>
    </citation>
    <scope>NUCLEOTIDE SEQUENCE [LARGE SCALE GENOMIC DNA]</scope>
    <source>
        <strain evidence="3">JCM 18127</strain>
    </source>
</reference>
<dbReference type="InterPro" id="IPR011008">
    <property type="entry name" value="Dimeric_a/b-barrel"/>
</dbReference>
<protein>
    <submittedName>
        <fullName evidence="2">Dabb family protein</fullName>
    </submittedName>
</protein>
<gene>
    <name evidence="2" type="ORF">GCM10023226_05960</name>
</gene>
<keyword evidence="3" id="KW-1185">Reference proteome</keyword>
<organism evidence="2 3">
    <name type="scientific">Nocardioides nanhaiensis</name>
    <dbReference type="NCBI Taxonomy" id="1476871"/>
    <lineage>
        <taxon>Bacteria</taxon>
        <taxon>Bacillati</taxon>
        <taxon>Actinomycetota</taxon>
        <taxon>Actinomycetes</taxon>
        <taxon>Propionibacteriales</taxon>
        <taxon>Nocardioidaceae</taxon>
        <taxon>Nocardioides</taxon>
    </lineage>
</organism>
<evidence type="ECO:0000259" key="1">
    <source>
        <dbReference type="PROSITE" id="PS51502"/>
    </source>
</evidence>
<dbReference type="Gene3D" id="3.30.70.100">
    <property type="match status" value="1"/>
</dbReference>
<comment type="caution">
    <text evidence="2">The sequence shown here is derived from an EMBL/GenBank/DDBJ whole genome shotgun (WGS) entry which is preliminary data.</text>
</comment>
<evidence type="ECO:0000313" key="2">
    <source>
        <dbReference type="EMBL" id="GAA4672065.1"/>
    </source>
</evidence>
<dbReference type="RefSeq" id="WP_345262559.1">
    <property type="nucleotide sequence ID" value="NZ_BAABIM010000001.1"/>
</dbReference>
<evidence type="ECO:0000313" key="3">
    <source>
        <dbReference type="Proteomes" id="UP001500621"/>
    </source>
</evidence>
<proteinExistence type="predicted"/>
<dbReference type="SMART" id="SM00886">
    <property type="entry name" value="Dabb"/>
    <property type="match status" value="1"/>
</dbReference>
<dbReference type="SUPFAM" id="SSF54909">
    <property type="entry name" value="Dimeric alpha+beta barrel"/>
    <property type="match status" value="1"/>
</dbReference>
<dbReference type="Proteomes" id="UP001500621">
    <property type="component" value="Unassembled WGS sequence"/>
</dbReference>